<dbReference type="NCBIfam" id="TIGR00326">
    <property type="entry name" value="eubact_ribD"/>
    <property type="match status" value="1"/>
</dbReference>
<keyword evidence="9" id="KW-0686">Riboflavin biosynthesis</keyword>
<comment type="caution">
    <text evidence="14">The sequence shown here is derived from an EMBL/GenBank/DDBJ whole genome shotgun (WGS) entry which is preliminary data.</text>
</comment>
<evidence type="ECO:0000256" key="12">
    <source>
        <dbReference type="PIRSR" id="PIRSR006769-3"/>
    </source>
</evidence>
<dbReference type="InterPro" id="IPR002734">
    <property type="entry name" value="RibDG_C"/>
</dbReference>
<dbReference type="GO" id="GO:0008703">
    <property type="term" value="F:5-amino-6-(5-phosphoribosylamino)uracil reductase activity"/>
    <property type="evidence" value="ECO:0007669"/>
    <property type="project" value="UniProtKB-EC"/>
</dbReference>
<evidence type="ECO:0000256" key="9">
    <source>
        <dbReference type="PIRNR" id="PIRNR006769"/>
    </source>
</evidence>
<dbReference type="InterPro" id="IPR002125">
    <property type="entry name" value="CMP_dCMP_dom"/>
</dbReference>
<feature type="binding site" evidence="12">
    <location>
        <position position="89"/>
    </location>
    <ligand>
        <name>Zn(2+)</name>
        <dbReference type="ChEBI" id="CHEBI:29105"/>
        <note>catalytic</note>
    </ligand>
</feature>
<comment type="cofactor">
    <cofactor evidence="9 12">
        <name>Zn(2+)</name>
        <dbReference type="ChEBI" id="CHEBI:29105"/>
    </cofactor>
    <text evidence="9 12">Binds 1 zinc ion.</text>
</comment>
<dbReference type="PANTHER" id="PTHR38011">
    <property type="entry name" value="DIHYDROFOLATE REDUCTASE FAMILY PROTEIN (AFU_ORTHOLOGUE AFUA_8G06820)"/>
    <property type="match status" value="1"/>
</dbReference>
<feature type="binding site" evidence="11">
    <location>
        <position position="214"/>
    </location>
    <ligand>
        <name>NADP(+)</name>
        <dbReference type="ChEBI" id="CHEBI:58349"/>
    </ligand>
</feature>
<dbReference type="Proteomes" id="UP000230000">
    <property type="component" value="Unassembled WGS sequence"/>
</dbReference>
<dbReference type="SUPFAM" id="SSF53597">
    <property type="entry name" value="Dihydrofolate reductase-like"/>
    <property type="match status" value="1"/>
</dbReference>
<evidence type="ECO:0000256" key="2">
    <source>
        <dbReference type="ARBA" id="ARBA00004882"/>
    </source>
</evidence>
<dbReference type="AlphaFoldDB" id="A0A2M9CWC5"/>
<gene>
    <name evidence="14" type="ORF">BXY57_1806</name>
</gene>
<keyword evidence="9 12" id="KW-0479">Metal-binding</keyword>
<dbReference type="PANTHER" id="PTHR38011:SF7">
    <property type="entry name" value="2,5-DIAMINO-6-RIBOSYLAMINO-4(3H)-PYRIMIDINONE 5'-PHOSPHATE REDUCTASE"/>
    <property type="match status" value="1"/>
</dbReference>
<comment type="catalytic activity">
    <reaction evidence="9">
        <text>5-amino-6-(5-phospho-D-ribitylamino)uracil + NADP(+) = 5-amino-6-(5-phospho-D-ribosylamino)uracil + NADPH + H(+)</text>
        <dbReference type="Rhea" id="RHEA:17845"/>
        <dbReference type="ChEBI" id="CHEBI:15378"/>
        <dbReference type="ChEBI" id="CHEBI:57783"/>
        <dbReference type="ChEBI" id="CHEBI:58349"/>
        <dbReference type="ChEBI" id="CHEBI:58421"/>
        <dbReference type="ChEBI" id="CHEBI:58453"/>
        <dbReference type="EC" id="1.1.1.193"/>
    </reaction>
</comment>
<evidence type="ECO:0000313" key="14">
    <source>
        <dbReference type="EMBL" id="PJJ76199.1"/>
    </source>
</evidence>
<dbReference type="Gene3D" id="3.40.140.10">
    <property type="entry name" value="Cytidine Deaminase, domain 2"/>
    <property type="match status" value="1"/>
</dbReference>
<feature type="binding site" evidence="11">
    <location>
        <position position="198"/>
    </location>
    <ligand>
        <name>substrate</name>
    </ligand>
</feature>
<feature type="binding site" evidence="11">
    <location>
        <position position="218"/>
    </location>
    <ligand>
        <name>substrate</name>
    </ligand>
</feature>
<comment type="pathway">
    <text evidence="2 9">Cofactor biosynthesis; riboflavin biosynthesis; 5-amino-6-(D-ribitylamino)uracil from GTP: step 2/4.</text>
</comment>
<keyword evidence="8" id="KW-0511">Multifunctional enzyme</keyword>
<accession>A0A2M9CWC5</accession>
<name>A0A2M9CWC5_9BACT</name>
<organism evidence="14 15">
    <name type="scientific">Thermoflavifilum aggregans</name>
    <dbReference type="NCBI Taxonomy" id="454188"/>
    <lineage>
        <taxon>Bacteria</taxon>
        <taxon>Pseudomonadati</taxon>
        <taxon>Bacteroidota</taxon>
        <taxon>Chitinophagia</taxon>
        <taxon>Chitinophagales</taxon>
        <taxon>Chitinophagaceae</taxon>
        <taxon>Thermoflavifilum</taxon>
    </lineage>
</organism>
<keyword evidence="6 9" id="KW-0521">NADP</keyword>
<feature type="binding site" evidence="11">
    <location>
        <position position="221"/>
    </location>
    <ligand>
        <name>NADP(+)</name>
        <dbReference type="ChEBI" id="CHEBI:58349"/>
    </ligand>
</feature>
<keyword evidence="7 9" id="KW-0560">Oxidoreductase</keyword>
<dbReference type="PROSITE" id="PS51747">
    <property type="entry name" value="CYT_DCMP_DEAMINASES_2"/>
    <property type="match status" value="1"/>
</dbReference>
<keyword evidence="15" id="KW-1185">Reference proteome</keyword>
<evidence type="ECO:0000256" key="11">
    <source>
        <dbReference type="PIRSR" id="PIRSR006769-2"/>
    </source>
</evidence>
<dbReference type="EMBL" id="PGFG01000001">
    <property type="protein sequence ID" value="PJJ76199.1"/>
    <property type="molecule type" value="Genomic_DNA"/>
</dbReference>
<dbReference type="InterPro" id="IPR004794">
    <property type="entry name" value="Eubact_RibD"/>
</dbReference>
<feature type="domain" description="CMP/dCMP-type deaminase" evidence="13">
    <location>
        <begin position="11"/>
        <end position="137"/>
    </location>
</feature>
<comment type="catalytic activity">
    <reaction evidence="9">
        <text>2,5-diamino-6-hydroxy-4-(5-phosphoribosylamino)-pyrimidine + H2O + H(+) = 5-amino-6-(5-phospho-D-ribosylamino)uracil + NH4(+)</text>
        <dbReference type="Rhea" id="RHEA:21868"/>
        <dbReference type="ChEBI" id="CHEBI:15377"/>
        <dbReference type="ChEBI" id="CHEBI:15378"/>
        <dbReference type="ChEBI" id="CHEBI:28938"/>
        <dbReference type="ChEBI" id="CHEBI:58453"/>
        <dbReference type="ChEBI" id="CHEBI:58614"/>
        <dbReference type="EC" id="3.5.4.26"/>
    </reaction>
</comment>
<dbReference type="InterPro" id="IPR050765">
    <property type="entry name" value="Riboflavin_Biosynth_HTPR"/>
</dbReference>
<feature type="binding site" evidence="11">
    <location>
        <position position="168"/>
    </location>
    <ligand>
        <name>NADP(+)</name>
        <dbReference type="ChEBI" id="CHEBI:58349"/>
    </ligand>
</feature>
<dbReference type="SUPFAM" id="SSF53927">
    <property type="entry name" value="Cytidine deaminase-like"/>
    <property type="match status" value="1"/>
</dbReference>
<dbReference type="GO" id="GO:0009231">
    <property type="term" value="P:riboflavin biosynthetic process"/>
    <property type="evidence" value="ECO:0007669"/>
    <property type="project" value="UniProtKB-UniPathway"/>
</dbReference>
<proteinExistence type="inferred from homology"/>
<feature type="active site" description="Proton donor" evidence="10">
    <location>
        <position position="62"/>
    </location>
</feature>
<dbReference type="Pfam" id="PF00383">
    <property type="entry name" value="dCMP_cyt_deam_1"/>
    <property type="match status" value="1"/>
</dbReference>
<keyword evidence="9 12" id="KW-0862">Zinc</keyword>
<evidence type="ECO:0000256" key="6">
    <source>
        <dbReference type="ARBA" id="ARBA00022857"/>
    </source>
</evidence>
<reference evidence="14 15" key="1">
    <citation type="submission" date="2017-11" db="EMBL/GenBank/DDBJ databases">
        <title>Genomic Encyclopedia of Archaeal and Bacterial Type Strains, Phase II (KMG-II): From Individual Species to Whole Genera.</title>
        <authorList>
            <person name="Goeker M."/>
        </authorList>
    </citation>
    <scope>NUCLEOTIDE SEQUENCE [LARGE SCALE GENOMIC DNA]</scope>
    <source>
        <strain evidence="14 15">DSM 27268</strain>
    </source>
</reference>
<evidence type="ECO:0000256" key="1">
    <source>
        <dbReference type="ARBA" id="ARBA00002151"/>
    </source>
</evidence>
<keyword evidence="9" id="KW-0378">Hydrolase</keyword>
<dbReference type="UniPathway" id="UPA00275">
    <property type="reaction ID" value="UER00401"/>
</dbReference>
<sequence length="368" mass="42182">MDLLKEDQVFTDDERYMWRCLELAIQGAGQVAPNPMVGAVLVHQGRIIGEGYHRQFGGPHAEVNCLRAVPAQYRHLISQSTLYVNLEPCAHYGKTPPCADLIVSYHIPRVVIGQVDPFPEVQGRGIARLQQAGVQVQVGVLEKRCGWVNRRFFTFHQHHRPYVILKWAQSRDGYLAPPNRERVEISHPYTRYWVHRWRAEEAAILVGARTALYDNPRLNNRYYMVTQPSSSASDTRRSVRIIIDPHLRVPAGHHIFDQRMPTWIFNFLESRQEGHTHWIRLQQDTSVVEQVLAYAYANQLQSLIVEGGATTLGHFMEAGLWDEARVIYSSTLLGDGLPAPVLQHAQLLDEKHCGTDRICWYQRMQPQG</sequence>
<evidence type="ECO:0000256" key="8">
    <source>
        <dbReference type="ARBA" id="ARBA00023268"/>
    </source>
</evidence>
<dbReference type="CDD" id="cd01284">
    <property type="entry name" value="Riboflavin_deaminase-reductase"/>
    <property type="match status" value="1"/>
</dbReference>
<evidence type="ECO:0000259" key="13">
    <source>
        <dbReference type="PROSITE" id="PS51747"/>
    </source>
</evidence>
<dbReference type="PIRSF" id="PIRSF006769">
    <property type="entry name" value="RibD"/>
    <property type="match status" value="1"/>
</dbReference>
<dbReference type="EC" id="1.1.1.193" evidence="9"/>
<evidence type="ECO:0000256" key="5">
    <source>
        <dbReference type="ARBA" id="ARBA00007417"/>
    </source>
</evidence>
<comment type="similarity">
    <text evidence="5 9">In the C-terminal section; belongs to the HTP reductase family.</text>
</comment>
<dbReference type="GO" id="GO:0008835">
    <property type="term" value="F:diaminohydroxyphosphoribosylaminopyrimidine deaminase activity"/>
    <property type="evidence" value="ECO:0007669"/>
    <property type="project" value="UniProtKB-EC"/>
</dbReference>
<dbReference type="InterPro" id="IPR024072">
    <property type="entry name" value="DHFR-like_dom_sf"/>
</dbReference>
<comment type="function">
    <text evidence="1 9">Converts 2,5-diamino-6-(ribosylamino)-4(3h)-pyrimidinone 5'-phosphate into 5-amino-6-(ribosylamino)-2,4(1h,3h)-pyrimidinedione 5'-phosphate.</text>
</comment>
<dbReference type="Pfam" id="PF01872">
    <property type="entry name" value="RibD_C"/>
    <property type="match status" value="1"/>
</dbReference>
<evidence type="ECO:0000256" key="4">
    <source>
        <dbReference type="ARBA" id="ARBA00005259"/>
    </source>
</evidence>
<comment type="pathway">
    <text evidence="3 9">Cofactor biosynthesis; riboflavin biosynthesis; 5-amino-6-(D-ribitylamino)uracil from GTP: step 3/4.</text>
</comment>
<evidence type="ECO:0000313" key="15">
    <source>
        <dbReference type="Proteomes" id="UP000230000"/>
    </source>
</evidence>
<evidence type="ECO:0000256" key="3">
    <source>
        <dbReference type="ARBA" id="ARBA00004910"/>
    </source>
</evidence>
<dbReference type="GO" id="GO:0046872">
    <property type="term" value="F:metal ion binding"/>
    <property type="evidence" value="ECO:0007669"/>
    <property type="project" value="UniProtKB-KW"/>
</dbReference>
<dbReference type="InterPro" id="IPR016193">
    <property type="entry name" value="Cytidine_deaminase-like"/>
</dbReference>
<evidence type="ECO:0000256" key="7">
    <source>
        <dbReference type="ARBA" id="ARBA00023002"/>
    </source>
</evidence>
<feature type="binding site" evidence="11">
    <location>
        <position position="210"/>
    </location>
    <ligand>
        <name>NADP(+)</name>
        <dbReference type="ChEBI" id="CHEBI:58349"/>
    </ligand>
</feature>
<evidence type="ECO:0000256" key="10">
    <source>
        <dbReference type="PIRSR" id="PIRSR006769-1"/>
    </source>
</evidence>
<feature type="binding site" evidence="12">
    <location>
        <position position="98"/>
    </location>
    <ligand>
        <name>Zn(2+)</name>
        <dbReference type="ChEBI" id="CHEBI:29105"/>
        <note>catalytic</note>
    </ligand>
</feature>
<dbReference type="EC" id="3.5.4.26" evidence="9"/>
<comment type="similarity">
    <text evidence="4 9">In the N-terminal section; belongs to the cytidine and deoxycytidylate deaminase family.</text>
</comment>
<dbReference type="Gene3D" id="3.40.430.10">
    <property type="entry name" value="Dihydrofolate Reductase, subunit A"/>
    <property type="match status" value="1"/>
</dbReference>
<protein>
    <recommendedName>
        <fullName evidence="9">Riboflavin biosynthesis protein RibD</fullName>
    </recommendedName>
    <domain>
        <recommendedName>
            <fullName evidence="9">Diaminohydroxyphosphoribosylaminopyrimidine deaminase</fullName>
            <shortName evidence="9">DRAP deaminase</shortName>
            <ecNumber evidence="9">3.5.4.26</ecNumber>
        </recommendedName>
        <alternativeName>
            <fullName evidence="9">Riboflavin-specific deaminase</fullName>
        </alternativeName>
    </domain>
    <domain>
        <recommendedName>
            <fullName evidence="9">5-amino-6-(5-phosphoribosylamino)uracil reductase</fullName>
            <ecNumber evidence="9">1.1.1.193</ecNumber>
        </recommendedName>
        <alternativeName>
            <fullName evidence="9">HTP reductase</fullName>
        </alternativeName>
    </domain>
</protein>
<feature type="binding site" evidence="12">
    <location>
        <position position="60"/>
    </location>
    <ligand>
        <name>Zn(2+)</name>
        <dbReference type="ChEBI" id="CHEBI:29105"/>
        <note>catalytic</note>
    </ligand>
</feature>
<feature type="binding site" evidence="11">
    <location>
        <position position="306"/>
    </location>
    <ligand>
        <name>substrate</name>
    </ligand>
</feature>